<protein>
    <submittedName>
        <fullName evidence="1">Uncharacterized protein</fullName>
    </submittedName>
</protein>
<gene>
    <name evidence="1" type="ORF">EZV62_019267</name>
</gene>
<organism evidence="1 2">
    <name type="scientific">Acer yangbiense</name>
    <dbReference type="NCBI Taxonomy" id="1000413"/>
    <lineage>
        <taxon>Eukaryota</taxon>
        <taxon>Viridiplantae</taxon>
        <taxon>Streptophyta</taxon>
        <taxon>Embryophyta</taxon>
        <taxon>Tracheophyta</taxon>
        <taxon>Spermatophyta</taxon>
        <taxon>Magnoliopsida</taxon>
        <taxon>eudicotyledons</taxon>
        <taxon>Gunneridae</taxon>
        <taxon>Pentapetalae</taxon>
        <taxon>rosids</taxon>
        <taxon>malvids</taxon>
        <taxon>Sapindales</taxon>
        <taxon>Sapindaceae</taxon>
        <taxon>Hippocastanoideae</taxon>
        <taxon>Acereae</taxon>
        <taxon>Acer</taxon>
    </lineage>
</organism>
<dbReference type="Proteomes" id="UP000323000">
    <property type="component" value="Chromosome 9"/>
</dbReference>
<keyword evidence="2" id="KW-1185">Reference proteome</keyword>
<dbReference type="OrthoDB" id="10526618at2759"/>
<comment type="caution">
    <text evidence="1">The sequence shown here is derived from an EMBL/GenBank/DDBJ whole genome shotgun (WGS) entry which is preliminary data.</text>
</comment>
<proteinExistence type="predicted"/>
<sequence>MTLLLLRGEDAIGVTENGAKIHGPHDPPPNVRIKILSDSDLNRNQNRLSFNANKDGGESVMLLRESRGGWKEITGINQLGPSLGSVEGEQVVMEASDSGNTQRVTDMEGVEKGKVNLDEVMATYFLPMIDESRDDRRLERIDEDRGIDCNDQIFMFSSQRMEDPKQCRPRVKENDLIEIVGQHGGMEKEDSGLGPNVGIEICSFEKHKPPAVGGPRLVWREIGPM</sequence>
<name>A0A5C7HAQ4_9ROSI</name>
<reference evidence="2" key="1">
    <citation type="journal article" date="2019" name="Gigascience">
        <title>De novo genome assembly of the endangered Acer yangbiense, a plant species with extremely small populations endemic to Yunnan Province, China.</title>
        <authorList>
            <person name="Yang J."/>
            <person name="Wariss H.M."/>
            <person name="Tao L."/>
            <person name="Zhang R."/>
            <person name="Yun Q."/>
            <person name="Hollingsworth P."/>
            <person name="Dao Z."/>
            <person name="Luo G."/>
            <person name="Guo H."/>
            <person name="Ma Y."/>
            <person name="Sun W."/>
        </authorList>
    </citation>
    <scope>NUCLEOTIDE SEQUENCE [LARGE SCALE GENOMIC DNA]</scope>
    <source>
        <strain evidence="2">cv. Malutang</strain>
    </source>
</reference>
<evidence type="ECO:0000313" key="1">
    <source>
        <dbReference type="EMBL" id="TXG54011.1"/>
    </source>
</evidence>
<dbReference type="EMBL" id="VAHF01000009">
    <property type="protein sequence ID" value="TXG54011.1"/>
    <property type="molecule type" value="Genomic_DNA"/>
</dbReference>
<accession>A0A5C7HAQ4</accession>
<dbReference type="AlphaFoldDB" id="A0A5C7HAQ4"/>
<evidence type="ECO:0000313" key="2">
    <source>
        <dbReference type="Proteomes" id="UP000323000"/>
    </source>
</evidence>